<gene>
    <name evidence="1" type="ORF">GCM10010170_084900</name>
</gene>
<dbReference type="RefSeq" id="WP_344618320.1">
    <property type="nucleotide sequence ID" value="NZ_BAAARV010000084.1"/>
</dbReference>
<name>A0ABN3HFH3_9ACTN</name>
<evidence type="ECO:0000313" key="2">
    <source>
        <dbReference type="Proteomes" id="UP001501444"/>
    </source>
</evidence>
<reference evidence="1 2" key="1">
    <citation type="journal article" date="2019" name="Int. J. Syst. Evol. Microbiol.">
        <title>The Global Catalogue of Microorganisms (GCM) 10K type strain sequencing project: providing services to taxonomists for standard genome sequencing and annotation.</title>
        <authorList>
            <consortium name="The Broad Institute Genomics Platform"/>
            <consortium name="The Broad Institute Genome Sequencing Center for Infectious Disease"/>
            <person name="Wu L."/>
            <person name="Ma J."/>
        </authorList>
    </citation>
    <scope>NUCLEOTIDE SEQUENCE [LARGE SCALE GENOMIC DNA]</scope>
    <source>
        <strain evidence="1 2">JCM 3272</strain>
    </source>
</reference>
<comment type="caution">
    <text evidence="1">The sequence shown here is derived from an EMBL/GenBank/DDBJ whole genome shotgun (WGS) entry which is preliminary data.</text>
</comment>
<keyword evidence="2" id="KW-1185">Reference proteome</keyword>
<sequence>MSTDTLAVLHASLDGRERPEEIADIILAGFDDLTGRERAVLERAAKHSYRRHGWYSSMYADFARPVGAGRQLSALAHLFERDEADLAHAAVDPAELRLICAGAAESIRLLPGQRSFKHDRLDRGQRATHGIDLPKRQYNRRFRFLTRLAAKIDRLETELRKRELMLVGRSGLAADITADRFAADPVAARFVAYFVARKNLRRQFSLSGRTNPYDKIADVLFQRCLAEPHTDWWMVSRAYPMPDVVSRLTLEERGALLGRWSALMRGAADLLRRSWDPSVDRTTMIVRRGMDSSTWNTVAQAYNTARAGWLNALAACGALDLLDVACPGKVMRLMAADLAAWHRSAGSGVDPDTAVWASLPLPWQVLSGEAACTRETVAAACRTHGVDAEARGWVAPRPTGGVAAFEPTPELVHGVSVADPVWAALLRNAGALSGKKIKPGYVHALAGDIPAGVVTSDLPTRTEL</sequence>
<dbReference type="EMBL" id="BAAARV010000084">
    <property type="protein sequence ID" value="GAA2378706.1"/>
    <property type="molecule type" value="Genomic_DNA"/>
</dbReference>
<dbReference type="Proteomes" id="UP001501444">
    <property type="component" value="Unassembled WGS sequence"/>
</dbReference>
<evidence type="ECO:0000313" key="1">
    <source>
        <dbReference type="EMBL" id="GAA2378706.1"/>
    </source>
</evidence>
<proteinExistence type="predicted"/>
<accession>A0ABN3HFH3</accession>
<protein>
    <submittedName>
        <fullName evidence="1">Uncharacterized protein</fullName>
    </submittedName>
</protein>
<organism evidence="1 2">
    <name type="scientific">Dactylosporangium salmoneum</name>
    <dbReference type="NCBI Taxonomy" id="53361"/>
    <lineage>
        <taxon>Bacteria</taxon>
        <taxon>Bacillati</taxon>
        <taxon>Actinomycetota</taxon>
        <taxon>Actinomycetes</taxon>
        <taxon>Micromonosporales</taxon>
        <taxon>Micromonosporaceae</taxon>
        <taxon>Dactylosporangium</taxon>
    </lineage>
</organism>